<sequence length="460" mass="52272">MRLCNRVKLTVSILFLFHISCSKGDEGIRKNPFEEDGSAVQISMTSRSNADTLFVSWEVGDIDSRYDHFRLELSKPGKAITLSKGETSTFFTRLPYNEPVQVILTLMDGEKEVTRRSLQTKIDGLDRSIARIIIPDRGGVTAGDGMYSIPLPDGRVIFLMGDSYIGPVTNGQRSTSDRMYRNTYFLYDRETMRVTPIYGFGGNPQASAAVPPGYPDERKWYWPGHGFVNGEKLYIFQTLMYQGAEGMWGFMYERTDLLEYSLPDLELIRVTAVPYEGSADVHFGMAALHDGDYNYIYAQVDVRNDFDPISEVLAARVPEGNPYGSWEYYTGSGWSGNPADAVKLEGLASVPVSSQFNVFKLRDKYVLLTQKKTFNSGEIYTFVSDTPVGPWRNKKLIFKTYEQDTPNLLTYNAMAHPWFEKEGMILVSYNVNTEVFAQQFSDVSSYRPRFFWVDIDTILH</sequence>
<dbReference type="RefSeq" id="WP_071135704.1">
    <property type="nucleotide sequence ID" value="NZ_DUQN01000139.1"/>
</dbReference>
<gene>
    <name evidence="1" type="ORF">ING2E5A_0086</name>
</gene>
<accession>A0A1G4G376</accession>
<evidence type="ECO:0000313" key="2">
    <source>
        <dbReference type="Proteomes" id="UP000178485"/>
    </source>
</evidence>
<protein>
    <recommendedName>
        <fullName evidence="3">DUF4185 domain-containing protein</fullName>
    </recommendedName>
</protein>
<dbReference type="EMBL" id="LT608328">
    <property type="protein sequence ID" value="SCM55171.1"/>
    <property type="molecule type" value="Genomic_DNA"/>
</dbReference>
<dbReference type="STRING" id="1642646.ING2E5A_0086"/>
<reference evidence="1 2" key="1">
    <citation type="submission" date="2016-08" db="EMBL/GenBank/DDBJ databases">
        <authorList>
            <person name="Seilhamer J.J."/>
        </authorList>
    </citation>
    <scope>NUCLEOTIDE SEQUENCE [LARGE SCALE GENOMIC DNA]</scope>
    <source>
        <strain evidence="1">ING2-E5A</strain>
    </source>
</reference>
<dbReference type="AlphaFoldDB" id="A0A1G4G376"/>
<organism evidence="1 2">
    <name type="scientific">Petrimonas mucosa</name>
    <dbReference type="NCBI Taxonomy" id="1642646"/>
    <lineage>
        <taxon>Bacteria</taxon>
        <taxon>Pseudomonadati</taxon>
        <taxon>Bacteroidota</taxon>
        <taxon>Bacteroidia</taxon>
        <taxon>Bacteroidales</taxon>
        <taxon>Dysgonomonadaceae</taxon>
        <taxon>Petrimonas</taxon>
    </lineage>
</organism>
<evidence type="ECO:0008006" key="3">
    <source>
        <dbReference type="Google" id="ProtNLM"/>
    </source>
</evidence>
<keyword evidence="2" id="KW-1185">Reference proteome</keyword>
<dbReference type="KEGG" id="pmuc:ING2E5A_0086"/>
<dbReference type="Proteomes" id="UP000178485">
    <property type="component" value="Chromosome i"/>
</dbReference>
<evidence type="ECO:0000313" key="1">
    <source>
        <dbReference type="EMBL" id="SCM55171.1"/>
    </source>
</evidence>
<name>A0A1G4G376_9BACT</name>
<proteinExistence type="predicted"/>